<evidence type="ECO:0000259" key="1">
    <source>
        <dbReference type="Pfam" id="PF02129"/>
    </source>
</evidence>
<name>A0A6G1JK22_9PLEO</name>
<dbReference type="GO" id="GO:0016787">
    <property type="term" value="F:hydrolase activity"/>
    <property type="evidence" value="ECO:0007669"/>
    <property type="project" value="InterPro"/>
</dbReference>
<protein>
    <recommendedName>
        <fullName evidence="1">Xaa-Pro dipeptidyl-peptidase-like domain-containing protein</fullName>
    </recommendedName>
</protein>
<dbReference type="Pfam" id="PF02129">
    <property type="entry name" value="Peptidase_S15"/>
    <property type="match status" value="1"/>
</dbReference>
<dbReference type="SUPFAM" id="SSF53474">
    <property type="entry name" value="alpha/beta-Hydrolases"/>
    <property type="match status" value="1"/>
</dbReference>
<proteinExistence type="predicted"/>
<accession>A0A6G1JK22</accession>
<dbReference type="EMBL" id="MU005570">
    <property type="protein sequence ID" value="KAF2690912.1"/>
    <property type="molecule type" value="Genomic_DNA"/>
</dbReference>
<dbReference type="InterPro" id="IPR029058">
    <property type="entry name" value="AB_hydrolase_fold"/>
</dbReference>
<dbReference type="AlphaFoldDB" id="A0A6G1JK22"/>
<dbReference type="OrthoDB" id="10576880at2759"/>
<organism evidence="2 3">
    <name type="scientific">Lentithecium fluviatile CBS 122367</name>
    <dbReference type="NCBI Taxonomy" id="1168545"/>
    <lineage>
        <taxon>Eukaryota</taxon>
        <taxon>Fungi</taxon>
        <taxon>Dikarya</taxon>
        <taxon>Ascomycota</taxon>
        <taxon>Pezizomycotina</taxon>
        <taxon>Dothideomycetes</taxon>
        <taxon>Pleosporomycetidae</taxon>
        <taxon>Pleosporales</taxon>
        <taxon>Massarineae</taxon>
        <taxon>Lentitheciaceae</taxon>
        <taxon>Lentithecium</taxon>
    </lineage>
</organism>
<keyword evidence="3" id="KW-1185">Reference proteome</keyword>
<reference evidence="2" key="1">
    <citation type="journal article" date="2020" name="Stud. Mycol.">
        <title>101 Dothideomycetes genomes: a test case for predicting lifestyles and emergence of pathogens.</title>
        <authorList>
            <person name="Haridas S."/>
            <person name="Albert R."/>
            <person name="Binder M."/>
            <person name="Bloem J."/>
            <person name="Labutti K."/>
            <person name="Salamov A."/>
            <person name="Andreopoulos B."/>
            <person name="Baker S."/>
            <person name="Barry K."/>
            <person name="Bills G."/>
            <person name="Bluhm B."/>
            <person name="Cannon C."/>
            <person name="Castanera R."/>
            <person name="Culley D."/>
            <person name="Daum C."/>
            <person name="Ezra D."/>
            <person name="Gonzalez J."/>
            <person name="Henrissat B."/>
            <person name="Kuo A."/>
            <person name="Liang C."/>
            <person name="Lipzen A."/>
            <person name="Lutzoni F."/>
            <person name="Magnuson J."/>
            <person name="Mondo S."/>
            <person name="Nolan M."/>
            <person name="Ohm R."/>
            <person name="Pangilinan J."/>
            <person name="Park H.-J."/>
            <person name="Ramirez L."/>
            <person name="Alfaro M."/>
            <person name="Sun H."/>
            <person name="Tritt A."/>
            <person name="Yoshinaga Y."/>
            <person name="Zwiers L.-H."/>
            <person name="Turgeon B."/>
            <person name="Goodwin S."/>
            <person name="Spatafora J."/>
            <person name="Crous P."/>
            <person name="Grigoriev I."/>
        </authorList>
    </citation>
    <scope>NUCLEOTIDE SEQUENCE</scope>
    <source>
        <strain evidence="2">CBS 122367</strain>
    </source>
</reference>
<evidence type="ECO:0000313" key="3">
    <source>
        <dbReference type="Proteomes" id="UP000799291"/>
    </source>
</evidence>
<sequence length="157" mass="17152">MAAATHEELPVIMANREQAWTRSIFGALLDRAISWAYGLYPEKCNYKAEPFRIPVSSGLSRIELAATFYAPLLSEDVQPEGTILVHGPYGRGLPVSGGFARLYASRGYQVLFVSCRGTFGSGCEFDPFLNEVEDGKAVVYTASSFGRDAILIFNGLN</sequence>
<evidence type="ECO:0000313" key="2">
    <source>
        <dbReference type="EMBL" id="KAF2690912.1"/>
    </source>
</evidence>
<dbReference type="InterPro" id="IPR000383">
    <property type="entry name" value="Xaa-Pro-like_dom"/>
</dbReference>
<dbReference type="Gene3D" id="3.40.50.1820">
    <property type="entry name" value="alpha/beta hydrolase"/>
    <property type="match status" value="1"/>
</dbReference>
<dbReference type="Proteomes" id="UP000799291">
    <property type="component" value="Unassembled WGS sequence"/>
</dbReference>
<feature type="domain" description="Xaa-Pro dipeptidyl-peptidase-like" evidence="1">
    <location>
        <begin position="62"/>
        <end position="139"/>
    </location>
</feature>
<gene>
    <name evidence="2" type="ORF">K458DRAFT_382492</name>
</gene>